<dbReference type="SUPFAM" id="SSF55785">
    <property type="entry name" value="PYP-like sensor domain (PAS domain)"/>
    <property type="match status" value="1"/>
</dbReference>
<dbReference type="EMBL" id="WOEZ01000030">
    <property type="protein sequence ID" value="NPT54035.1"/>
    <property type="molecule type" value="Genomic_DNA"/>
</dbReference>
<dbReference type="CDD" id="cd00130">
    <property type="entry name" value="PAS"/>
    <property type="match status" value="1"/>
</dbReference>
<dbReference type="NCBIfam" id="TIGR00229">
    <property type="entry name" value="sensory_box"/>
    <property type="match status" value="1"/>
</dbReference>
<proteinExistence type="predicted"/>
<dbReference type="Pfam" id="PF13188">
    <property type="entry name" value="PAS_8"/>
    <property type="match status" value="1"/>
</dbReference>
<dbReference type="PROSITE" id="PS50112">
    <property type="entry name" value="PAS"/>
    <property type="match status" value="1"/>
</dbReference>
<keyword evidence="1" id="KW-0472">Membrane</keyword>
<dbReference type="Gene3D" id="3.30.450.20">
    <property type="entry name" value="PAS domain"/>
    <property type="match status" value="1"/>
</dbReference>
<gene>
    <name evidence="3" type="ORF">GNZ13_05285</name>
</gene>
<dbReference type="InterPro" id="IPR035965">
    <property type="entry name" value="PAS-like_dom_sf"/>
</dbReference>
<name>A0A972NM24_9BURK</name>
<feature type="domain" description="PAS" evidence="2">
    <location>
        <begin position="249"/>
        <end position="304"/>
    </location>
</feature>
<evidence type="ECO:0000259" key="2">
    <source>
        <dbReference type="PROSITE" id="PS50112"/>
    </source>
</evidence>
<dbReference type="AlphaFoldDB" id="A0A972NM24"/>
<sequence length="316" mass="35389">MAKPHPNRSNSGTPRQRETITLAGLTFNRDLARKAFTIISVAFILLAIGMNTFLARRQTHEQENSLSTLRESGRLKHDLDQVQQMMLDERGQLYTLISTRPFYKRTAYNFPMSALLELTGDARLGCRGREDCLSRLNELDEMMRKLGERSNALARRVDSRPGSVGLGDPALSEIDAYFYSVLEHVVDVRMEADATLDSVVSQSSSDAKWVSAALLASGLTAAALLLALMRWNARIARRLRAALRLADGARARYQRFFDEHPLPIWIYDNESLSIVAVNGAAQRTFGYQEAELLKMSLGDVHPADEFSRLSATRGRL</sequence>
<comment type="caution">
    <text evidence="3">The sequence shown here is derived from an EMBL/GenBank/DDBJ whole genome shotgun (WGS) entry which is preliminary data.</text>
</comment>
<dbReference type="InterPro" id="IPR000014">
    <property type="entry name" value="PAS"/>
</dbReference>
<evidence type="ECO:0000313" key="4">
    <source>
        <dbReference type="Proteomes" id="UP000655523"/>
    </source>
</evidence>
<feature type="transmembrane region" description="Helical" evidence="1">
    <location>
        <begin position="35"/>
        <end position="55"/>
    </location>
</feature>
<accession>A0A972NM24</accession>
<keyword evidence="4" id="KW-1185">Reference proteome</keyword>
<evidence type="ECO:0000313" key="3">
    <source>
        <dbReference type="EMBL" id="NPT54035.1"/>
    </source>
</evidence>
<feature type="transmembrane region" description="Helical" evidence="1">
    <location>
        <begin position="209"/>
        <end position="229"/>
    </location>
</feature>
<organism evidence="3 4">
    <name type="scientific">Paraburkholderia elongata</name>
    <dbReference type="NCBI Taxonomy" id="2675747"/>
    <lineage>
        <taxon>Bacteria</taxon>
        <taxon>Pseudomonadati</taxon>
        <taxon>Pseudomonadota</taxon>
        <taxon>Betaproteobacteria</taxon>
        <taxon>Burkholderiales</taxon>
        <taxon>Burkholderiaceae</taxon>
        <taxon>Paraburkholderia</taxon>
    </lineage>
</organism>
<reference evidence="3 4" key="1">
    <citation type="submission" date="2019-11" db="EMBL/GenBank/DDBJ databases">
        <title>Metabolism of dissolved organic matter in forest soils.</title>
        <authorList>
            <person name="Cyle K.T."/>
            <person name="Wilhelm R.C."/>
            <person name="Martinez C.E."/>
        </authorList>
    </citation>
    <scope>NUCLEOTIDE SEQUENCE [LARGE SCALE GENOMIC DNA]</scope>
    <source>
        <strain evidence="3 4">5N</strain>
    </source>
</reference>
<dbReference type="Proteomes" id="UP000655523">
    <property type="component" value="Unassembled WGS sequence"/>
</dbReference>
<protein>
    <submittedName>
        <fullName evidence="3">PAS domain-containing protein</fullName>
    </submittedName>
</protein>
<keyword evidence="1" id="KW-1133">Transmembrane helix</keyword>
<evidence type="ECO:0000256" key="1">
    <source>
        <dbReference type="SAM" id="Phobius"/>
    </source>
</evidence>
<keyword evidence="1" id="KW-0812">Transmembrane</keyword>